<dbReference type="VEuPathDB" id="ToxoDB:EMWEY_00055960"/>
<evidence type="ECO:0000313" key="6">
    <source>
        <dbReference type="Proteomes" id="UP000030763"/>
    </source>
</evidence>
<dbReference type="InterPro" id="IPR009075">
    <property type="entry name" value="AcylCo_DH/oxidase_C"/>
</dbReference>
<dbReference type="InterPro" id="IPR045008">
    <property type="entry name" value="ACX4-like"/>
</dbReference>
<dbReference type="PROSITE" id="PS00073">
    <property type="entry name" value="ACYL_COA_DH_2"/>
    <property type="match status" value="1"/>
</dbReference>
<dbReference type="GO" id="GO:0006635">
    <property type="term" value="P:fatty acid beta-oxidation"/>
    <property type="evidence" value="ECO:0007669"/>
    <property type="project" value="InterPro"/>
</dbReference>
<feature type="non-terminal residue" evidence="5">
    <location>
        <position position="1"/>
    </location>
</feature>
<feature type="domain" description="Acyl-CoA dehydrogenase/oxidase C-terminal" evidence="4">
    <location>
        <begin position="43"/>
        <end position="189"/>
    </location>
</feature>
<dbReference type="InterPro" id="IPR009100">
    <property type="entry name" value="AcylCoA_DH/oxidase_NM_dom_sf"/>
</dbReference>
<accession>U6MBY0</accession>
<dbReference type="AlphaFoldDB" id="U6MBY0"/>
<dbReference type="PANTHER" id="PTHR43188">
    <property type="entry name" value="ACYL-COENZYME A OXIDASE"/>
    <property type="match status" value="1"/>
</dbReference>
<evidence type="ECO:0000256" key="2">
    <source>
        <dbReference type="ARBA" id="ARBA00022630"/>
    </source>
</evidence>
<evidence type="ECO:0000256" key="3">
    <source>
        <dbReference type="ARBA" id="ARBA00022827"/>
    </source>
</evidence>
<dbReference type="OMA" id="LMAHIAL"/>
<reference evidence="5" key="1">
    <citation type="submission" date="2013-10" db="EMBL/GenBank/DDBJ databases">
        <title>Genomic analysis of the causative agents of coccidiosis in chickens.</title>
        <authorList>
            <person name="Reid A.J."/>
            <person name="Blake D."/>
            <person name="Billington K."/>
            <person name="Browne H."/>
            <person name="Dunn M."/>
            <person name="Hung S."/>
            <person name="Kawahara F."/>
            <person name="Miranda-Saavedra D."/>
            <person name="Mourier T."/>
            <person name="Nagra H."/>
            <person name="Otto T.D."/>
            <person name="Rawlings N."/>
            <person name="Sanchez A."/>
            <person name="Sanders M."/>
            <person name="Subramaniam C."/>
            <person name="Tay Y."/>
            <person name="Dear P."/>
            <person name="Doerig C."/>
            <person name="Gruber A."/>
            <person name="Parkinson J."/>
            <person name="Shirley M."/>
            <person name="Wan K.L."/>
            <person name="Berriman M."/>
            <person name="Tomley F."/>
            <person name="Pain A."/>
        </authorList>
    </citation>
    <scope>NUCLEOTIDE SEQUENCE [LARGE SCALE GENOMIC DNA]</scope>
    <source>
        <strain evidence="5">Weybridge</strain>
    </source>
</reference>
<dbReference type="GeneID" id="25339582"/>
<dbReference type="EMBL" id="HG720148">
    <property type="protein sequence ID" value="CDJ59170.1"/>
    <property type="molecule type" value="Genomic_DNA"/>
</dbReference>
<dbReference type="SUPFAM" id="SSF47203">
    <property type="entry name" value="Acyl-CoA dehydrogenase C-terminal domain-like"/>
    <property type="match status" value="1"/>
</dbReference>
<dbReference type="PANTHER" id="PTHR43188:SF1">
    <property type="entry name" value="ACYL-COA DEHYDROGENASE"/>
    <property type="match status" value="1"/>
</dbReference>
<keyword evidence="6" id="KW-1185">Reference proteome</keyword>
<protein>
    <submittedName>
        <fullName evidence="5">Acyl-CoA dehydrogenase, putative</fullName>
    </submittedName>
</protein>
<dbReference type="InterPro" id="IPR036250">
    <property type="entry name" value="AcylCo_DH-like_C"/>
</dbReference>
<reference evidence="5" key="2">
    <citation type="submission" date="2013-10" db="EMBL/GenBank/DDBJ databases">
        <authorList>
            <person name="Aslett M."/>
        </authorList>
    </citation>
    <scope>NUCLEOTIDE SEQUENCE [LARGE SCALE GENOMIC DNA]</scope>
    <source>
        <strain evidence="5">Weybridge</strain>
    </source>
</reference>
<keyword evidence="3" id="KW-0274">FAD</keyword>
<dbReference type="OrthoDB" id="354153at2759"/>
<organism evidence="5 6">
    <name type="scientific">Eimeria maxima</name>
    <name type="common">Coccidian parasite</name>
    <dbReference type="NCBI Taxonomy" id="5804"/>
    <lineage>
        <taxon>Eukaryota</taxon>
        <taxon>Sar</taxon>
        <taxon>Alveolata</taxon>
        <taxon>Apicomplexa</taxon>
        <taxon>Conoidasida</taxon>
        <taxon>Coccidia</taxon>
        <taxon>Eucoccidiorida</taxon>
        <taxon>Eimeriorina</taxon>
        <taxon>Eimeriidae</taxon>
        <taxon>Eimeria</taxon>
    </lineage>
</organism>
<dbReference type="InterPro" id="IPR006089">
    <property type="entry name" value="Acyl-CoA_DH_CS"/>
</dbReference>
<dbReference type="RefSeq" id="XP_013335818.1">
    <property type="nucleotide sequence ID" value="XM_013480364.1"/>
</dbReference>
<dbReference type="GO" id="GO:0003995">
    <property type="term" value="F:acyl-CoA dehydrogenase activity"/>
    <property type="evidence" value="ECO:0007669"/>
    <property type="project" value="InterPro"/>
</dbReference>
<evidence type="ECO:0000259" key="4">
    <source>
        <dbReference type="Pfam" id="PF00441"/>
    </source>
</evidence>
<keyword evidence="2" id="KW-0285">Flavoprotein</keyword>
<dbReference type="Pfam" id="PF00441">
    <property type="entry name" value="Acyl-CoA_dh_1"/>
    <property type="match status" value="1"/>
</dbReference>
<sequence>EKGTPGFTATAIEGKCALRGIENADIIFSNCFIPAANKMRPGGFSNNTKRVLESSRALVAAACTGLVIGAYDAALQYSSMRIQFGRPLAHFQLIQERLMRALGFASGCLALSVQLGRRLDKGSSSPALPALVKATASLWAREGTKLCREIMGGNGILLDFSVAKAFADVEALYTYEGTYDINMLIAGREATGFSAFK</sequence>
<proteinExistence type="inferred from homology"/>
<gene>
    <name evidence="5" type="ORF">EMWEY_00055960</name>
</gene>
<comment type="similarity">
    <text evidence="1">Belongs to the acyl-CoA dehydrogenase family.</text>
</comment>
<dbReference type="SUPFAM" id="SSF56645">
    <property type="entry name" value="Acyl-CoA dehydrogenase NM domain-like"/>
    <property type="match status" value="1"/>
</dbReference>
<dbReference type="Gene3D" id="1.20.140.10">
    <property type="entry name" value="Butyryl-CoA Dehydrogenase, subunit A, domain 3"/>
    <property type="match status" value="1"/>
</dbReference>
<evidence type="ECO:0000256" key="1">
    <source>
        <dbReference type="ARBA" id="ARBA00009347"/>
    </source>
</evidence>
<name>U6MBY0_EIMMA</name>
<evidence type="ECO:0000313" key="5">
    <source>
        <dbReference type="EMBL" id="CDJ59170.1"/>
    </source>
</evidence>
<dbReference type="Proteomes" id="UP000030763">
    <property type="component" value="Unassembled WGS sequence"/>
</dbReference>